<dbReference type="Pfam" id="PF13084">
    <property type="entry name" value="DUF3943"/>
    <property type="match status" value="1"/>
</dbReference>
<evidence type="ECO:0000313" key="2">
    <source>
        <dbReference type="EMBL" id="VAW88413.1"/>
    </source>
</evidence>
<name>A0A3B0ZJI3_9ZZZZ</name>
<reference evidence="2" key="1">
    <citation type="submission" date="2018-06" db="EMBL/GenBank/DDBJ databases">
        <authorList>
            <person name="Zhirakovskaya E."/>
        </authorList>
    </citation>
    <scope>NUCLEOTIDE SEQUENCE</scope>
</reference>
<feature type="domain" description="DUF3943" evidence="1">
    <location>
        <begin position="115"/>
        <end position="220"/>
    </location>
</feature>
<sequence>MGLISLSAASYATPTAYSLVDNNSTASWTFNLPAQTVQYKPFERHIYSISGDIDTPPPSSADKAGLIKDTKYFFTYQVAIVGLLYISPQSFSGWSDEQKDDFSFDKYKNNIRHAVWDSDQWDINYIMHPYWGSAYYVRARERGYDENTAFWYSAALSASFEFGFEAFFEEPSLQDIIVTPVAGAFLGMYFMKLRKEIRARHASGEKETLSDRWIMALTDPLGAMNAKTDEWFYDDENGSHSQLSPIIALPAYRPTDFDSSLENRYRLTQMPVLGMQYSYRW</sequence>
<dbReference type="AlphaFoldDB" id="A0A3B0ZJI3"/>
<proteinExistence type="predicted"/>
<organism evidence="2">
    <name type="scientific">hydrothermal vent metagenome</name>
    <dbReference type="NCBI Taxonomy" id="652676"/>
    <lineage>
        <taxon>unclassified sequences</taxon>
        <taxon>metagenomes</taxon>
        <taxon>ecological metagenomes</taxon>
    </lineage>
</organism>
<accession>A0A3B0ZJI3</accession>
<evidence type="ECO:0000259" key="1">
    <source>
        <dbReference type="Pfam" id="PF13084"/>
    </source>
</evidence>
<dbReference type="EMBL" id="UOFQ01000096">
    <property type="protein sequence ID" value="VAW88413.1"/>
    <property type="molecule type" value="Genomic_DNA"/>
</dbReference>
<protein>
    <recommendedName>
        <fullName evidence="1">DUF3943 domain-containing protein</fullName>
    </recommendedName>
</protein>
<gene>
    <name evidence="2" type="ORF">MNBD_GAMMA17-2244</name>
</gene>
<dbReference type="InterPro" id="IPR025079">
    <property type="entry name" value="DUF3943"/>
</dbReference>